<dbReference type="GO" id="GO:0006281">
    <property type="term" value="P:DNA repair"/>
    <property type="evidence" value="ECO:0007669"/>
    <property type="project" value="InterPro"/>
</dbReference>
<evidence type="ECO:0000256" key="1">
    <source>
        <dbReference type="SAM" id="MobiDB-lite"/>
    </source>
</evidence>
<dbReference type="GO" id="GO:0015628">
    <property type="term" value="P:protein secretion by the type II secretion system"/>
    <property type="evidence" value="ECO:0007669"/>
    <property type="project" value="TreeGrafter"/>
</dbReference>
<dbReference type="Pfam" id="PF10531">
    <property type="entry name" value="SLBB"/>
    <property type="match status" value="1"/>
</dbReference>
<organism evidence="3 4">
    <name type="scientific">Tetzosporium hominis</name>
    <dbReference type="NCBI Taxonomy" id="2020506"/>
    <lineage>
        <taxon>Bacteria</taxon>
        <taxon>Bacillati</taxon>
        <taxon>Bacillota</taxon>
        <taxon>Bacilli</taxon>
        <taxon>Bacillales</taxon>
        <taxon>Caryophanaceae</taxon>
        <taxon>Tetzosporium</taxon>
    </lineage>
</organism>
<feature type="compositionally biased region" description="Low complexity" evidence="1">
    <location>
        <begin position="19"/>
        <end position="28"/>
    </location>
</feature>
<feature type="domain" description="Helix-hairpin-helix DNA-binding motif class 1" evidence="2">
    <location>
        <begin position="142"/>
        <end position="161"/>
    </location>
</feature>
<dbReference type="SUPFAM" id="SSF142984">
    <property type="entry name" value="Nqo1 middle domain-like"/>
    <property type="match status" value="1"/>
</dbReference>
<dbReference type="InterPro" id="IPR010994">
    <property type="entry name" value="RuvA_2-like"/>
</dbReference>
<comment type="caution">
    <text evidence="3">The sequence shown here is derived from an EMBL/GenBank/DDBJ whole genome shotgun (WGS) entry which is preliminary data.</text>
</comment>
<dbReference type="OrthoDB" id="9790239at2"/>
<accession>A0A264W0K6</accession>
<dbReference type="Pfam" id="PF12836">
    <property type="entry name" value="HHH_3"/>
    <property type="match status" value="1"/>
</dbReference>
<name>A0A264W0K6_9BACL</name>
<dbReference type="AlphaFoldDB" id="A0A264W0K6"/>
<dbReference type="InterPro" id="IPR019554">
    <property type="entry name" value="Soluble_ligand-bd"/>
</dbReference>
<dbReference type="InterPro" id="IPR003583">
    <property type="entry name" value="Hlx-hairpin-Hlx_DNA-bd_motif"/>
</dbReference>
<proteinExistence type="predicted"/>
<dbReference type="EMBL" id="NOKQ01000289">
    <property type="protein sequence ID" value="OZS77122.1"/>
    <property type="molecule type" value="Genomic_DNA"/>
</dbReference>
<dbReference type="GO" id="GO:0015627">
    <property type="term" value="C:type II protein secretion system complex"/>
    <property type="evidence" value="ECO:0007669"/>
    <property type="project" value="TreeGrafter"/>
</dbReference>
<sequence>MMTRSPQPELTPLLDSSNTEQQQQPVQTEPEFIVVEIKGAIQKPGVYEMPVGSRLISLIETAGGLLEVSDSNQINQAALLVDEESIYIPMIGEVAATTEAESDLIDINSADETLLQTLPGIGPAKAAAIVAFRETTPFKTVDDLSEVDGIGDKTLEQLRPLIRVK</sequence>
<gene>
    <name evidence="3" type="ORF">CF394_13385</name>
</gene>
<evidence type="ECO:0000259" key="2">
    <source>
        <dbReference type="SMART" id="SM00278"/>
    </source>
</evidence>
<dbReference type="InterPro" id="IPR004509">
    <property type="entry name" value="Competence_ComEA_HhH"/>
</dbReference>
<dbReference type="NCBIfam" id="TIGR00426">
    <property type="entry name" value="competence protein ComEA helix-hairpin-helix repeat region"/>
    <property type="match status" value="1"/>
</dbReference>
<dbReference type="PANTHER" id="PTHR21180">
    <property type="entry name" value="ENDONUCLEASE/EXONUCLEASE/PHOSPHATASE FAMILY DOMAIN-CONTAINING PROTEIN 1"/>
    <property type="match status" value="1"/>
</dbReference>
<dbReference type="SMART" id="SM00278">
    <property type="entry name" value="HhH1"/>
    <property type="match status" value="2"/>
</dbReference>
<dbReference type="GO" id="GO:0003677">
    <property type="term" value="F:DNA binding"/>
    <property type="evidence" value="ECO:0007669"/>
    <property type="project" value="InterPro"/>
</dbReference>
<protein>
    <recommendedName>
        <fullName evidence="2">Helix-hairpin-helix DNA-binding motif class 1 domain-containing protein</fullName>
    </recommendedName>
</protein>
<evidence type="ECO:0000313" key="3">
    <source>
        <dbReference type="EMBL" id="OZS77122.1"/>
    </source>
</evidence>
<evidence type="ECO:0000313" key="4">
    <source>
        <dbReference type="Proteomes" id="UP000217065"/>
    </source>
</evidence>
<dbReference type="Gene3D" id="1.10.150.320">
    <property type="entry name" value="Photosystem II 12 kDa extrinsic protein"/>
    <property type="match status" value="1"/>
</dbReference>
<feature type="compositionally biased region" description="Polar residues" evidence="1">
    <location>
        <begin position="1"/>
        <end position="18"/>
    </location>
</feature>
<reference evidence="3 4" key="1">
    <citation type="submission" date="2017-07" db="EMBL/GenBank/DDBJ databases">
        <title>Tetzosporium hominis gen.nov. sp.nov.</title>
        <authorList>
            <person name="Tetz G."/>
            <person name="Tetz V."/>
        </authorList>
    </citation>
    <scope>NUCLEOTIDE SEQUENCE [LARGE SCALE GENOMIC DNA]</scope>
    <source>
        <strain evidence="3 4">VT-49</strain>
    </source>
</reference>
<dbReference type="SUPFAM" id="SSF47781">
    <property type="entry name" value="RuvA domain 2-like"/>
    <property type="match status" value="1"/>
</dbReference>
<dbReference type="PANTHER" id="PTHR21180:SF32">
    <property type="entry name" value="ENDONUCLEASE_EXONUCLEASE_PHOSPHATASE FAMILY DOMAIN-CONTAINING PROTEIN 1"/>
    <property type="match status" value="1"/>
</dbReference>
<keyword evidence="4" id="KW-1185">Reference proteome</keyword>
<feature type="domain" description="Helix-hairpin-helix DNA-binding motif class 1" evidence="2">
    <location>
        <begin position="113"/>
        <end position="132"/>
    </location>
</feature>
<feature type="region of interest" description="Disordered" evidence="1">
    <location>
        <begin position="1"/>
        <end position="28"/>
    </location>
</feature>
<dbReference type="Proteomes" id="UP000217065">
    <property type="component" value="Unassembled WGS sequence"/>
</dbReference>
<dbReference type="InterPro" id="IPR051675">
    <property type="entry name" value="Endo/Exo/Phosphatase_dom_1"/>
</dbReference>